<feature type="compositionally biased region" description="Basic and acidic residues" evidence="6">
    <location>
        <begin position="961"/>
        <end position="982"/>
    </location>
</feature>
<evidence type="ECO:0000256" key="2">
    <source>
        <dbReference type="ARBA" id="ARBA00022475"/>
    </source>
</evidence>
<sequence length="982" mass="108403">VADNPDLAASSGINVERVHMTSAFLAAGISGFGGVLFGMYVRVNPNVGLTILLPAFSVIILGTLGSIRGALIASVIIGMVRAISAPVLISAGSKLDRPSYAAFEEAMPYLFLIGVLMLMPKGLGYALENWQIERARKNQGSVFSLQNTGLLILLIICLLKFSLFGFILWGILIFWFYLLRHIKVGYSDTPSLPELPYVGDQFRRFSSLQKLSIFVAAAFQIVLVSILDDRISGVGTAYYLVDFIFVILSVFGLILLYSSIASYISDYSKIFGPSTGLSSEQKKQLLVLGLAGSVFVYLVDYLVAGSGTIYLIIDVIFLLLEVSGLVLVVIMLFLSRPELTGLFNDLGTKLKALTEVQKWASILGGVAFTAFVYFLDTITSGSGIIYYVIDLLYLVFLLLGIFAVANTIAKSKAEISHRLNLFFILIAGLLLYFEDTIEPGLVRDTESKMYVKELAYLFLVLSFKDLTRLIFGAFSSLTELISQNESFRNLKEQALTTLRPFPLLFGIILFLYVPFDQIKMLGLFFILYSINPLTDFVSKIAENLQRNFWGGILPASKAQYGRSSERGSWITFAFFLVLLMYLSWWLPSVTNFTKSMQISRIIVLVCAFSILAISLNLHTGITGMTNFGVIFFAGIGAITLGILTVPEDRPGGHGWSPFFGLIAAVLVSGVAGWLLAYPTARLRMDYFAIVTISLGEILRISMRAEPLLRAGTGTTAIGIQLYKLPLHDWWESTMDKSVGEWFNLTGTGAEVQDAPYTVLLAAIALISLFLIWTLVDMMLSSPWGRILRAIREDEEVTMHHGHDVFRHKATSLAIGAAIAGFGGALWAWLNMSILDDFINPVKSTFLIWAAFIVGGRANNRGMIIGAFIIVLTEFVFNLMVVARGDIDSIFHEGVAGIDEFFAWLILDVLGTVSSDLSIIEPFGSLEPERLEMQLVYLKLVMIGLVIVVSLLLSERGLLPEVPKRPDDPRPNPEQPSFERRTE</sequence>
<evidence type="ECO:0000256" key="4">
    <source>
        <dbReference type="ARBA" id="ARBA00022989"/>
    </source>
</evidence>
<evidence type="ECO:0000256" key="1">
    <source>
        <dbReference type="ARBA" id="ARBA00004651"/>
    </source>
</evidence>
<keyword evidence="3 7" id="KW-0812">Transmembrane</keyword>
<accession>A0A7J4CY87</accession>
<proteinExistence type="predicted"/>
<feature type="transmembrane region" description="Helical" evidence="7">
    <location>
        <begin position="70"/>
        <end position="89"/>
    </location>
</feature>
<comment type="subcellular location">
    <subcellularLocation>
        <location evidence="1">Cell membrane</location>
        <topology evidence="1">Multi-pass membrane protein</topology>
    </subcellularLocation>
</comment>
<dbReference type="PANTHER" id="PTHR30482">
    <property type="entry name" value="HIGH-AFFINITY BRANCHED-CHAIN AMINO ACID TRANSPORT SYSTEM PERMEASE"/>
    <property type="match status" value="1"/>
</dbReference>
<dbReference type="GO" id="GO:0015658">
    <property type="term" value="F:branched-chain amino acid transmembrane transporter activity"/>
    <property type="evidence" value="ECO:0007669"/>
    <property type="project" value="InterPro"/>
</dbReference>
<gene>
    <name evidence="8" type="ORF">EYO15_00625</name>
</gene>
<evidence type="ECO:0000256" key="6">
    <source>
        <dbReference type="SAM" id="MobiDB-lite"/>
    </source>
</evidence>
<organism evidence="8 9">
    <name type="scientific">Marine Group III euryarchaeote</name>
    <dbReference type="NCBI Taxonomy" id="2173149"/>
    <lineage>
        <taxon>Archaea</taxon>
        <taxon>Methanobacteriati</taxon>
        <taxon>Thermoplasmatota</taxon>
        <taxon>Thermoplasmata</taxon>
        <taxon>Candidatus Thermoprofundales</taxon>
    </lineage>
</organism>
<feature type="transmembrane region" description="Helical" evidence="7">
    <location>
        <begin position="627"/>
        <end position="646"/>
    </location>
</feature>
<feature type="transmembrane region" description="Helical" evidence="7">
    <location>
        <begin position="417"/>
        <end position="434"/>
    </location>
</feature>
<dbReference type="InterPro" id="IPR043428">
    <property type="entry name" value="LivM-like"/>
</dbReference>
<evidence type="ECO:0000313" key="9">
    <source>
        <dbReference type="Proteomes" id="UP000589132"/>
    </source>
</evidence>
<feature type="transmembrane region" description="Helical" evidence="7">
    <location>
        <begin position="47"/>
        <end position="64"/>
    </location>
</feature>
<evidence type="ECO:0000313" key="8">
    <source>
        <dbReference type="EMBL" id="HIA97676.1"/>
    </source>
</evidence>
<feature type="transmembrane region" description="Helical" evidence="7">
    <location>
        <begin position="285"/>
        <end position="303"/>
    </location>
</feature>
<feature type="transmembrane region" description="Helical" evidence="7">
    <location>
        <begin position="384"/>
        <end position="405"/>
    </location>
</feature>
<dbReference type="GO" id="GO:0005886">
    <property type="term" value="C:plasma membrane"/>
    <property type="evidence" value="ECO:0007669"/>
    <property type="project" value="UniProtKB-SubCell"/>
</dbReference>
<keyword evidence="4 7" id="KW-1133">Transmembrane helix</keyword>
<feature type="transmembrane region" description="Helical" evidence="7">
    <location>
        <begin position="861"/>
        <end position="880"/>
    </location>
</feature>
<dbReference type="AlphaFoldDB" id="A0A7J4CY87"/>
<name>A0A7J4CY87_9ARCH</name>
<dbReference type="CDD" id="cd06581">
    <property type="entry name" value="TM_PBP1_LivM_like"/>
    <property type="match status" value="1"/>
</dbReference>
<keyword evidence="2" id="KW-1003">Cell membrane</keyword>
<comment type="caution">
    <text evidence="8">The sequence shown here is derived from an EMBL/GenBank/DDBJ whole genome shotgun (WGS) entry which is preliminary data.</text>
</comment>
<feature type="transmembrane region" description="Helical" evidence="7">
    <location>
        <begin position="658"/>
        <end position="677"/>
    </location>
</feature>
<keyword evidence="5 7" id="KW-0472">Membrane</keyword>
<feature type="transmembrane region" description="Helical" evidence="7">
    <location>
        <begin position="567"/>
        <end position="586"/>
    </location>
</feature>
<dbReference type="Pfam" id="PF02653">
    <property type="entry name" value="BPD_transp_2"/>
    <property type="match status" value="2"/>
</dbReference>
<feature type="transmembrane region" description="Helical" evidence="7">
    <location>
        <begin position="934"/>
        <end position="952"/>
    </location>
</feature>
<feature type="transmembrane region" description="Helical" evidence="7">
    <location>
        <begin position="109"/>
        <end position="127"/>
    </location>
</feature>
<dbReference type="CDD" id="cd06582">
    <property type="entry name" value="TM_PBP1_LivH_like"/>
    <property type="match status" value="1"/>
</dbReference>
<feature type="transmembrane region" description="Helical" evidence="7">
    <location>
        <begin position="359"/>
        <end position="378"/>
    </location>
</feature>
<evidence type="ECO:0000256" key="5">
    <source>
        <dbReference type="ARBA" id="ARBA00023136"/>
    </source>
</evidence>
<feature type="transmembrane region" description="Helical" evidence="7">
    <location>
        <begin position="812"/>
        <end position="831"/>
    </location>
</feature>
<evidence type="ECO:0000256" key="7">
    <source>
        <dbReference type="SAM" id="Phobius"/>
    </source>
</evidence>
<dbReference type="EMBL" id="DTTC01000026">
    <property type="protein sequence ID" value="HIA97676.1"/>
    <property type="molecule type" value="Genomic_DNA"/>
</dbReference>
<feature type="transmembrane region" description="Helical" evidence="7">
    <location>
        <begin position="239"/>
        <end position="264"/>
    </location>
</feature>
<evidence type="ECO:0008006" key="10">
    <source>
        <dbReference type="Google" id="ProtNLM"/>
    </source>
</evidence>
<feature type="transmembrane region" description="Helical" evidence="7">
    <location>
        <begin position="754"/>
        <end position="775"/>
    </location>
</feature>
<feature type="non-terminal residue" evidence="8">
    <location>
        <position position="1"/>
    </location>
</feature>
<feature type="transmembrane region" description="Helical" evidence="7">
    <location>
        <begin position="211"/>
        <end position="227"/>
    </location>
</feature>
<feature type="transmembrane region" description="Helical" evidence="7">
    <location>
        <begin position="598"/>
        <end position="615"/>
    </location>
</feature>
<feature type="transmembrane region" description="Helical" evidence="7">
    <location>
        <begin position="498"/>
        <end position="515"/>
    </location>
</feature>
<dbReference type="PANTHER" id="PTHR30482:SF1">
    <property type="entry name" value="BRANCHED-CHAIN AMINO ACID TRANSPORT PERMEASE PROTEIN LIVM-RELATED"/>
    <property type="match status" value="1"/>
</dbReference>
<feature type="transmembrane region" description="Helical" evidence="7">
    <location>
        <begin position="454"/>
        <end position="477"/>
    </location>
</feature>
<dbReference type="Proteomes" id="UP000589132">
    <property type="component" value="Unassembled WGS sequence"/>
</dbReference>
<feature type="transmembrane region" description="Helical" evidence="7">
    <location>
        <begin position="150"/>
        <end position="178"/>
    </location>
</feature>
<reference evidence="9" key="1">
    <citation type="journal article" date="2019" name="bioRxiv">
        <title>Genome diversification in globally distributed novel marine Proteobacteria is linked to environmental adaptation.</title>
        <authorList>
            <person name="Zhou Z."/>
            <person name="Tran P.Q."/>
            <person name="Kieft K."/>
            <person name="Anantharaman K."/>
        </authorList>
    </citation>
    <scope>NUCLEOTIDE SEQUENCE [LARGE SCALE GENOMIC DNA]</scope>
</reference>
<feature type="transmembrane region" description="Helical" evidence="7">
    <location>
        <begin position="309"/>
        <end position="334"/>
    </location>
</feature>
<feature type="transmembrane region" description="Helical" evidence="7">
    <location>
        <begin position="20"/>
        <end position="40"/>
    </location>
</feature>
<dbReference type="InterPro" id="IPR001851">
    <property type="entry name" value="ABC_transp_permease"/>
</dbReference>
<feature type="region of interest" description="Disordered" evidence="6">
    <location>
        <begin position="960"/>
        <end position="982"/>
    </location>
</feature>
<evidence type="ECO:0000256" key="3">
    <source>
        <dbReference type="ARBA" id="ARBA00022692"/>
    </source>
</evidence>
<protein>
    <recommendedName>
        <fullName evidence="10">Branched-chain amino acid ABC transporter permease</fullName>
    </recommendedName>
</protein>